<comment type="caution">
    <text evidence="1">The sequence shown here is derived from an EMBL/GenBank/DDBJ whole genome shotgun (WGS) entry which is preliminary data.</text>
</comment>
<evidence type="ECO:0000313" key="2">
    <source>
        <dbReference type="Proteomes" id="UP000797356"/>
    </source>
</evidence>
<dbReference type="Pfam" id="PF06830">
    <property type="entry name" value="Root_cap"/>
    <property type="match status" value="1"/>
</dbReference>
<sequence length="171" mass="18549">MASCSTSMAERAGISALSRSDIHINARQKRKKWRDFTWVQSKGVDGDNVKIPSGEGEMWWSSEAGPKIKRIAEENAIAVEVDGLFKMRARVVPIAPDESRTYTPGYRSRVKMGAIMPVIGGEEKLASSHPFAADCLVLNFGLKREGAELEDPSVAACEANNGGGPGIVCRR</sequence>
<name>A0A8K0IN48_COCNU</name>
<accession>A0A8K0IN48</accession>
<dbReference type="OrthoDB" id="2012132at2759"/>
<dbReference type="PANTHER" id="PTHR31656">
    <property type="entry name" value="ROOT CAP DOMAIN-CONTAINING PROTEIN"/>
    <property type="match status" value="1"/>
</dbReference>
<reference evidence="1" key="1">
    <citation type="journal article" date="2017" name="Gigascience">
        <title>The genome draft of coconut (Cocos nucifera).</title>
        <authorList>
            <person name="Xiao Y."/>
            <person name="Xu P."/>
            <person name="Fan H."/>
            <person name="Baudouin L."/>
            <person name="Xia W."/>
            <person name="Bocs S."/>
            <person name="Xu J."/>
            <person name="Li Q."/>
            <person name="Guo A."/>
            <person name="Zhou L."/>
            <person name="Li J."/>
            <person name="Wu Y."/>
            <person name="Ma Z."/>
            <person name="Armero A."/>
            <person name="Issali A.E."/>
            <person name="Liu N."/>
            <person name="Peng M."/>
            <person name="Yang Y."/>
        </authorList>
    </citation>
    <scope>NUCLEOTIDE SEQUENCE</scope>
    <source>
        <tissue evidence="1">Spear leaf of Hainan Tall coconut</tissue>
    </source>
</reference>
<keyword evidence="2" id="KW-1185">Reference proteome</keyword>
<protein>
    <submittedName>
        <fullName evidence="1">Putative Root cap</fullName>
    </submittedName>
</protein>
<reference evidence="1" key="2">
    <citation type="submission" date="2019-07" db="EMBL/GenBank/DDBJ databases">
        <authorList>
            <person name="Yang Y."/>
            <person name="Bocs S."/>
            <person name="Baudouin L."/>
        </authorList>
    </citation>
    <scope>NUCLEOTIDE SEQUENCE</scope>
    <source>
        <tissue evidence="1">Spear leaf of Hainan Tall coconut</tissue>
    </source>
</reference>
<evidence type="ECO:0000313" key="1">
    <source>
        <dbReference type="EMBL" id="KAG1362734.1"/>
    </source>
</evidence>
<dbReference type="EMBL" id="CM017881">
    <property type="protein sequence ID" value="KAG1362734.1"/>
    <property type="molecule type" value="Genomic_DNA"/>
</dbReference>
<organism evidence="1 2">
    <name type="scientific">Cocos nucifera</name>
    <name type="common">Coconut palm</name>
    <dbReference type="NCBI Taxonomy" id="13894"/>
    <lineage>
        <taxon>Eukaryota</taxon>
        <taxon>Viridiplantae</taxon>
        <taxon>Streptophyta</taxon>
        <taxon>Embryophyta</taxon>
        <taxon>Tracheophyta</taxon>
        <taxon>Spermatophyta</taxon>
        <taxon>Magnoliopsida</taxon>
        <taxon>Liliopsida</taxon>
        <taxon>Arecaceae</taxon>
        <taxon>Arecoideae</taxon>
        <taxon>Cocoseae</taxon>
        <taxon>Attaleinae</taxon>
        <taxon>Cocos</taxon>
    </lineage>
</organism>
<proteinExistence type="predicted"/>
<dbReference type="AlphaFoldDB" id="A0A8K0IN48"/>
<dbReference type="Proteomes" id="UP000797356">
    <property type="component" value="Chromosome 10"/>
</dbReference>
<dbReference type="InterPro" id="IPR009646">
    <property type="entry name" value="Root_cap"/>
</dbReference>
<gene>
    <name evidence="1" type="ORF">COCNU_10G009530</name>
</gene>